<protein>
    <submittedName>
        <fullName evidence="1">Uncharacterized protein</fullName>
    </submittedName>
</protein>
<comment type="caution">
    <text evidence="1">The sequence shown here is derived from an EMBL/GenBank/DDBJ whole genome shotgun (WGS) entry which is preliminary data.</text>
</comment>
<dbReference type="AlphaFoldDB" id="A0ABD2AHN9"/>
<dbReference type="Proteomes" id="UP001607302">
    <property type="component" value="Unassembled WGS sequence"/>
</dbReference>
<reference evidence="1 2" key="1">
    <citation type="journal article" date="2024" name="Ann. Entomol. Soc. Am.">
        <title>Genomic analyses of the southern and eastern yellowjacket wasps (Hymenoptera: Vespidae) reveal evolutionary signatures of social life.</title>
        <authorList>
            <person name="Catto M.A."/>
            <person name="Caine P.B."/>
            <person name="Orr S.E."/>
            <person name="Hunt B.G."/>
            <person name="Goodisman M.A.D."/>
        </authorList>
    </citation>
    <scope>NUCLEOTIDE SEQUENCE [LARGE SCALE GENOMIC DNA]</scope>
    <source>
        <strain evidence="1">233</strain>
        <tissue evidence="1">Head and thorax</tissue>
    </source>
</reference>
<dbReference type="EMBL" id="JAUDFV010000147">
    <property type="protein sequence ID" value="KAL2720136.1"/>
    <property type="molecule type" value="Genomic_DNA"/>
</dbReference>
<name>A0ABD2AHN9_VESSQ</name>
<accession>A0ABD2AHN9</accession>
<organism evidence="1 2">
    <name type="scientific">Vespula squamosa</name>
    <name type="common">Southern yellow jacket</name>
    <name type="synonym">Wasp</name>
    <dbReference type="NCBI Taxonomy" id="30214"/>
    <lineage>
        <taxon>Eukaryota</taxon>
        <taxon>Metazoa</taxon>
        <taxon>Ecdysozoa</taxon>
        <taxon>Arthropoda</taxon>
        <taxon>Hexapoda</taxon>
        <taxon>Insecta</taxon>
        <taxon>Pterygota</taxon>
        <taxon>Neoptera</taxon>
        <taxon>Endopterygota</taxon>
        <taxon>Hymenoptera</taxon>
        <taxon>Apocrita</taxon>
        <taxon>Aculeata</taxon>
        <taxon>Vespoidea</taxon>
        <taxon>Vespidae</taxon>
        <taxon>Vespinae</taxon>
        <taxon>Vespula</taxon>
    </lineage>
</organism>
<keyword evidence="2" id="KW-1185">Reference proteome</keyword>
<evidence type="ECO:0000313" key="1">
    <source>
        <dbReference type="EMBL" id="KAL2720136.1"/>
    </source>
</evidence>
<gene>
    <name evidence="1" type="ORF">V1478_010402</name>
</gene>
<proteinExistence type="predicted"/>
<sequence>MARVSELIPLAYANGNKEFGESTRMSTPPAGLAKLVQCQGVCGRPNVYNLGKVRNVRELGERRDASPRLVAPSPFLDESSP</sequence>
<evidence type="ECO:0000313" key="2">
    <source>
        <dbReference type="Proteomes" id="UP001607302"/>
    </source>
</evidence>